<dbReference type="Pfam" id="PF00520">
    <property type="entry name" value="Ion_trans"/>
    <property type="match status" value="1"/>
</dbReference>
<keyword evidence="4 13" id="KW-0107">Calcium channel</keyword>
<dbReference type="OrthoDB" id="6514428at2759"/>
<evidence type="ECO:0000256" key="2">
    <source>
        <dbReference type="ARBA" id="ARBA00022448"/>
    </source>
</evidence>
<evidence type="ECO:0000256" key="6">
    <source>
        <dbReference type="ARBA" id="ARBA00022837"/>
    </source>
</evidence>
<feature type="non-terminal residue" evidence="17">
    <location>
        <position position="263"/>
    </location>
</feature>
<evidence type="ECO:0000256" key="9">
    <source>
        <dbReference type="ARBA" id="ARBA00023065"/>
    </source>
</evidence>
<dbReference type="InterPro" id="IPR005821">
    <property type="entry name" value="Ion_trans_dom"/>
</dbReference>
<evidence type="ECO:0000256" key="12">
    <source>
        <dbReference type="PIRSR" id="PIRSR602077-1"/>
    </source>
</evidence>
<evidence type="ECO:0000256" key="11">
    <source>
        <dbReference type="ARBA" id="ARBA00023303"/>
    </source>
</evidence>
<comment type="subcellular location">
    <subcellularLocation>
        <location evidence="1 13">Membrane</location>
        <topology evidence="1 13">Multi-pass membrane protein</topology>
    </subcellularLocation>
</comment>
<feature type="non-terminal residue" evidence="17">
    <location>
        <position position="1"/>
    </location>
</feature>
<dbReference type="Proteomes" id="UP000285301">
    <property type="component" value="Unassembled WGS sequence"/>
</dbReference>
<evidence type="ECO:0000256" key="14">
    <source>
        <dbReference type="SAM" id="MobiDB-lite"/>
    </source>
</evidence>
<keyword evidence="3 13" id="KW-0109">Calcium transport</keyword>
<evidence type="ECO:0000256" key="7">
    <source>
        <dbReference type="ARBA" id="ARBA00022882"/>
    </source>
</evidence>
<proteinExistence type="inferred from homology"/>
<keyword evidence="10 15" id="KW-0472">Membrane</keyword>
<dbReference type="GO" id="GO:0098703">
    <property type="term" value="P:calcium ion import across plasma membrane"/>
    <property type="evidence" value="ECO:0007669"/>
    <property type="project" value="TreeGrafter"/>
</dbReference>
<dbReference type="InterPro" id="IPR002077">
    <property type="entry name" value="VDCCAlpha1"/>
</dbReference>
<evidence type="ECO:0000256" key="8">
    <source>
        <dbReference type="ARBA" id="ARBA00022989"/>
    </source>
</evidence>
<keyword evidence="12" id="KW-0479">Metal-binding</keyword>
<keyword evidence="5 15" id="KW-0812">Transmembrane</keyword>
<keyword evidence="7 13" id="KW-0851">Voltage-gated channel</keyword>
<dbReference type="EMBL" id="NCKU01004171">
    <property type="protein sequence ID" value="RWS06344.1"/>
    <property type="molecule type" value="Genomic_DNA"/>
</dbReference>
<dbReference type="PRINTS" id="PR00167">
    <property type="entry name" value="CACHANNEL"/>
</dbReference>
<dbReference type="STRING" id="1965070.A0A443QTK2"/>
<evidence type="ECO:0000256" key="1">
    <source>
        <dbReference type="ARBA" id="ARBA00004141"/>
    </source>
</evidence>
<evidence type="ECO:0000313" key="18">
    <source>
        <dbReference type="Proteomes" id="UP000285301"/>
    </source>
</evidence>
<evidence type="ECO:0000256" key="4">
    <source>
        <dbReference type="ARBA" id="ARBA00022673"/>
    </source>
</evidence>
<dbReference type="GO" id="GO:0008331">
    <property type="term" value="F:high voltage-gated calcium channel activity"/>
    <property type="evidence" value="ECO:0007669"/>
    <property type="project" value="TreeGrafter"/>
</dbReference>
<feature type="domain" description="Ion transport" evidence="16">
    <location>
        <begin position="49"/>
        <end position="262"/>
    </location>
</feature>
<keyword evidence="8 15" id="KW-1133">Transmembrane helix</keyword>
<gene>
    <name evidence="17" type="ORF">B4U79_06314</name>
</gene>
<accession>A0A443QTK2</accession>
<feature type="transmembrane region" description="Helical" evidence="15">
    <location>
        <begin position="164"/>
        <end position="183"/>
    </location>
</feature>
<feature type="binding site" evidence="12">
    <location>
        <position position="255"/>
    </location>
    <ligand>
        <name>Ca(2+)</name>
        <dbReference type="ChEBI" id="CHEBI:29108"/>
    </ligand>
</feature>
<evidence type="ECO:0000256" key="3">
    <source>
        <dbReference type="ARBA" id="ARBA00022568"/>
    </source>
</evidence>
<evidence type="ECO:0000256" key="5">
    <source>
        <dbReference type="ARBA" id="ARBA00022692"/>
    </source>
</evidence>
<evidence type="ECO:0000259" key="16">
    <source>
        <dbReference type="Pfam" id="PF00520"/>
    </source>
</evidence>
<dbReference type="GO" id="GO:0046872">
    <property type="term" value="F:metal ion binding"/>
    <property type="evidence" value="ECO:0007669"/>
    <property type="project" value="UniProtKB-KW"/>
</dbReference>
<keyword evidence="18" id="KW-1185">Reference proteome</keyword>
<feature type="region of interest" description="Disordered" evidence="14">
    <location>
        <begin position="1"/>
        <end position="31"/>
    </location>
</feature>
<evidence type="ECO:0000256" key="10">
    <source>
        <dbReference type="ARBA" id="ARBA00023136"/>
    </source>
</evidence>
<dbReference type="Gene3D" id="1.10.287.70">
    <property type="match status" value="1"/>
</dbReference>
<dbReference type="Gene3D" id="1.20.120.350">
    <property type="entry name" value="Voltage-gated potassium channels. Chain C"/>
    <property type="match status" value="1"/>
</dbReference>
<dbReference type="PANTHER" id="PTHR45628">
    <property type="entry name" value="VOLTAGE-DEPENDENT CALCIUM CHANNEL TYPE A SUBUNIT ALPHA-1"/>
    <property type="match status" value="1"/>
</dbReference>
<keyword evidence="6 12" id="KW-0106">Calcium</keyword>
<comment type="similarity">
    <text evidence="13">Belongs to the calcium channel alpha-1 subunit (TC 1.A.1.11) family.</text>
</comment>
<evidence type="ECO:0000256" key="13">
    <source>
        <dbReference type="RuleBase" id="RU003808"/>
    </source>
</evidence>
<organism evidence="17 18">
    <name type="scientific">Dinothrombium tinctorium</name>
    <dbReference type="NCBI Taxonomy" id="1965070"/>
    <lineage>
        <taxon>Eukaryota</taxon>
        <taxon>Metazoa</taxon>
        <taxon>Ecdysozoa</taxon>
        <taxon>Arthropoda</taxon>
        <taxon>Chelicerata</taxon>
        <taxon>Arachnida</taxon>
        <taxon>Acari</taxon>
        <taxon>Acariformes</taxon>
        <taxon>Trombidiformes</taxon>
        <taxon>Prostigmata</taxon>
        <taxon>Anystina</taxon>
        <taxon>Parasitengona</taxon>
        <taxon>Trombidioidea</taxon>
        <taxon>Trombidiidae</taxon>
        <taxon>Dinothrombium</taxon>
    </lineage>
</organism>
<protein>
    <submittedName>
        <fullName evidence="17">Muscle calcium channel subunit alpha-1-like protein</fullName>
    </submittedName>
</protein>
<comment type="caution">
    <text evidence="17">The sequence shown here is derived from an EMBL/GenBank/DDBJ whole genome shotgun (WGS) entry which is preliminary data.</text>
</comment>
<keyword evidence="11" id="KW-0407">Ion channel</keyword>
<dbReference type="InterPro" id="IPR050599">
    <property type="entry name" value="VDCC_alpha-1_subunit"/>
</dbReference>
<evidence type="ECO:0000256" key="15">
    <source>
        <dbReference type="SAM" id="Phobius"/>
    </source>
</evidence>
<feature type="transmembrane region" description="Helical" evidence="15">
    <location>
        <begin position="98"/>
        <end position="120"/>
    </location>
</feature>
<dbReference type="InterPro" id="IPR027359">
    <property type="entry name" value="Volt_channel_dom_sf"/>
</dbReference>
<reference evidence="17 18" key="1">
    <citation type="journal article" date="2018" name="Gigascience">
        <title>Genomes of trombidid mites reveal novel predicted allergens and laterally-transferred genes associated with secondary metabolism.</title>
        <authorList>
            <person name="Dong X."/>
            <person name="Chaisiri K."/>
            <person name="Xia D."/>
            <person name="Armstrong S.D."/>
            <person name="Fang Y."/>
            <person name="Donnelly M.J."/>
            <person name="Kadowaki T."/>
            <person name="McGarry J.W."/>
            <person name="Darby A.C."/>
            <person name="Makepeace B.L."/>
        </authorList>
    </citation>
    <scope>NUCLEOTIDE SEQUENCE [LARGE SCALE GENOMIC DNA]</scope>
    <source>
        <strain evidence="17">UoL-WK</strain>
    </source>
</reference>
<feature type="transmembrane region" description="Helical" evidence="15">
    <location>
        <begin position="72"/>
        <end position="92"/>
    </location>
</feature>
<keyword evidence="2" id="KW-0813">Transport</keyword>
<feature type="compositionally biased region" description="Low complexity" evidence="14">
    <location>
        <begin position="7"/>
        <end position="17"/>
    </location>
</feature>
<keyword evidence="9" id="KW-0406">Ion transport</keyword>
<evidence type="ECO:0000313" key="17">
    <source>
        <dbReference type="EMBL" id="RWS06344.1"/>
    </source>
</evidence>
<name>A0A443QTK2_9ACAR</name>
<dbReference type="PANTHER" id="PTHR45628:SF1">
    <property type="entry name" value="VOLTAGE-DEPENDENT CALCIUM CHANNEL TYPE D SUBUNIT ALPHA-1"/>
    <property type="match status" value="1"/>
</dbReference>
<dbReference type="GO" id="GO:0005891">
    <property type="term" value="C:voltage-gated calcium channel complex"/>
    <property type="evidence" value="ECO:0007669"/>
    <property type="project" value="InterPro"/>
</dbReference>
<sequence length="263" mass="29382">KDKENKPQQQTTAAAARRPARKAGPKPPERPQRALLCLGLKNPLRRLCIRAQTPFPNKDTNKSNETLDLIEIVFLAIFTIECALKIIAYGFLLHPGAYLRNAWNILDFNIVVIGLFSQLLRSLKGNVDVKALRAFRVLRPLRLVSGVPSLQVVLNSIIKAMVPLLHIALLVLFVIVIYAIIGLEMFSGKLRSACFDTITGEKLTDHPCGKGFNCSEKFPNSICNPNGWEGPNFGITNFDNFGLAMLTVFQCITNEGWTQVMYW</sequence>
<dbReference type="SUPFAM" id="SSF81324">
    <property type="entry name" value="Voltage-gated potassium channels"/>
    <property type="match status" value="1"/>
</dbReference>
<dbReference type="AlphaFoldDB" id="A0A443QTK2"/>